<evidence type="ECO:0000256" key="3">
    <source>
        <dbReference type="ARBA" id="ARBA00022692"/>
    </source>
</evidence>
<feature type="transmembrane region" description="Helical" evidence="6">
    <location>
        <begin position="174"/>
        <end position="196"/>
    </location>
</feature>
<accession>A0A081NY31</accession>
<dbReference type="eggNOG" id="COG0738">
    <property type="taxonomic scope" value="Bacteria"/>
</dbReference>
<evidence type="ECO:0000256" key="6">
    <source>
        <dbReference type="SAM" id="Phobius"/>
    </source>
</evidence>
<evidence type="ECO:0000259" key="7">
    <source>
        <dbReference type="PROSITE" id="PS50850"/>
    </source>
</evidence>
<dbReference type="InterPro" id="IPR036259">
    <property type="entry name" value="MFS_trans_sf"/>
</dbReference>
<name>A0A081NY31_9BACL</name>
<evidence type="ECO:0000313" key="9">
    <source>
        <dbReference type="Proteomes" id="UP000028123"/>
    </source>
</evidence>
<dbReference type="SUPFAM" id="SSF103473">
    <property type="entry name" value="MFS general substrate transporter"/>
    <property type="match status" value="1"/>
</dbReference>
<feature type="transmembrane region" description="Helical" evidence="6">
    <location>
        <begin position="223"/>
        <end position="254"/>
    </location>
</feature>
<dbReference type="Pfam" id="PF07690">
    <property type="entry name" value="MFS_1"/>
    <property type="match status" value="1"/>
</dbReference>
<evidence type="ECO:0000256" key="1">
    <source>
        <dbReference type="ARBA" id="ARBA00004651"/>
    </source>
</evidence>
<dbReference type="Gene3D" id="1.20.1250.20">
    <property type="entry name" value="MFS general substrate transporter like domains"/>
    <property type="match status" value="2"/>
</dbReference>
<evidence type="ECO:0000313" key="8">
    <source>
        <dbReference type="EMBL" id="KEQ23354.1"/>
    </source>
</evidence>
<dbReference type="Proteomes" id="UP000028123">
    <property type="component" value="Unassembled WGS sequence"/>
</dbReference>
<dbReference type="RefSeq" id="WP_036688980.1">
    <property type="nucleotide sequence ID" value="NZ_FYEP01000040.1"/>
</dbReference>
<evidence type="ECO:0000256" key="5">
    <source>
        <dbReference type="ARBA" id="ARBA00023136"/>
    </source>
</evidence>
<dbReference type="PROSITE" id="PS50850">
    <property type="entry name" value="MFS"/>
    <property type="match status" value="1"/>
</dbReference>
<dbReference type="InterPro" id="IPR011701">
    <property type="entry name" value="MFS"/>
</dbReference>
<keyword evidence="9" id="KW-1185">Reference proteome</keyword>
<feature type="transmembrane region" description="Helical" evidence="6">
    <location>
        <begin position="318"/>
        <end position="340"/>
    </location>
</feature>
<protein>
    <submittedName>
        <fullName evidence="8">Fosmidomycin resistance protein</fullName>
    </submittedName>
</protein>
<evidence type="ECO:0000256" key="2">
    <source>
        <dbReference type="ARBA" id="ARBA00022448"/>
    </source>
</evidence>
<keyword evidence="5 6" id="KW-0472">Membrane</keyword>
<proteinExistence type="predicted"/>
<feature type="transmembrane region" description="Helical" evidence="6">
    <location>
        <begin position="21"/>
        <end position="43"/>
    </location>
</feature>
<keyword evidence="2" id="KW-0813">Transport</keyword>
<dbReference type="OrthoDB" id="9770492at2"/>
<organism evidence="8 9">
    <name type="scientific">Paenibacillus tyrfis</name>
    <dbReference type="NCBI Taxonomy" id="1501230"/>
    <lineage>
        <taxon>Bacteria</taxon>
        <taxon>Bacillati</taxon>
        <taxon>Bacillota</taxon>
        <taxon>Bacilli</taxon>
        <taxon>Bacillales</taxon>
        <taxon>Paenibacillaceae</taxon>
        <taxon>Paenibacillus</taxon>
    </lineage>
</organism>
<dbReference type="AlphaFoldDB" id="A0A081NY31"/>
<feature type="domain" description="Major facilitator superfamily (MFS) profile" evidence="7">
    <location>
        <begin position="21"/>
        <end position="404"/>
    </location>
</feature>
<dbReference type="PANTHER" id="PTHR43129:SF1">
    <property type="entry name" value="FOSMIDOMYCIN RESISTANCE PROTEIN"/>
    <property type="match status" value="1"/>
</dbReference>
<dbReference type="PANTHER" id="PTHR43129">
    <property type="entry name" value="FOSMIDOMYCIN RESISTANCE PROTEIN"/>
    <property type="match status" value="1"/>
</dbReference>
<dbReference type="GO" id="GO:0022857">
    <property type="term" value="F:transmembrane transporter activity"/>
    <property type="evidence" value="ECO:0007669"/>
    <property type="project" value="InterPro"/>
</dbReference>
<keyword evidence="4 6" id="KW-1133">Transmembrane helix</keyword>
<feature type="transmembrane region" description="Helical" evidence="6">
    <location>
        <begin position="347"/>
        <end position="368"/>
    </location>
</feature>
<reference evidence="8 9" key="1">
    <citation type="submission" date="2014-06" db="EMBL/GenBank/DDBJ databases">
        <title>Draft genome sequence of Paenibacillus sp. MSt1.</title>
        <authorList>
            <person name="Aw Y.K."/>
            <person name="Ong K.S."/>
            <person name="Gan H.M."/>
            <person name="Lee S.M."/>
        </authorList>
    </citation>
    <scope>NUCLEOTIDE SEQUENCE [LARGE SCALE GENOMIC DNA]</scope>
    <source>
        <strain evidence="8 9">MSt1</strain>
    </source>
</reference>
<feature type="transmembrane region" description="Helical" evidence="6">
    <location>
        <begin position="380"/>
        <end position="399"/>
    </location>
</feature>
<feature type="transmembrane region" description="Helical" evidence="6">
    <location>
        <begin position="55"/>
        <end position="75"/>
    </location>
</feature>
<dbReference type="EMBL" id="JNVM01000023">
    <property type="protein sequence ID" value="KEQ23354.1"/>
    <property type="molecule type" value="Genomic_DNA"/>
</dbReference>
<dbReference type="InterPro" id="IPR020846">
    <property type="entry name" value="MFS_dom"/>
</dbReference>
<sequence length="417" mass="44837">MSTKTNTIHPSSDAMKTIYPILLIISMVHLLNDTIQFIVPSLFPILKDSLSLNFSQIGLISLMINLTAAVMQPAIGIYTDNRPKPKMLPVGMLFTLIGVVTLAYAAHFWVVMLAVMLIGLGSAVFHPESARVSFIAAGAKKGTASSIFQFGGFIGQAIAPVITAFLFVRTGQQGVVWLAILVCIGFIAQFYVASWYGRRLSSAKKTDAPRETGPMVQTVSKGYVILAITILMILVFSKNLYVAAISSYYAFFAIDRFGVSMAQAQIILFVFLAANVIGLMLGGLLADRFSKLSLIWFSILGTAPFSLLLPYSNLTFSVIWIFMAGMILASSFSVIMVYANDLLPGKVGLVSGIFFGLAFGLGGIGSAILGNLADSTSIDFVIYCCAYLPLIGLLTIFLPSDKKMRASAREAGKSSIA</sequence>
<dbReference type="GO" id="GO:0005886">
    <property type="term" value="C:plasma membrane"/>
    <property type="evidence" value="ECO:0007669"/>
    <property type="project" value="UniProtKB-SubCell"/>
</dbReference>
<dbReference type="CDD" id="cd17478">
    <property type="entry name" value="MFS_FsR"/>
    <property type="match status" value="1"/>
</dbReference>
<comment type="caution">
    <text evidence="8">The sequence shown here is derived from an EMBL/GenBank/DDBJ whole genome shotgun (WGS) entry which is preliminary data.</text>
</comment>
<feature type="transmembrane region" description="Helical" evidence="6">
    <location>
        <begin position="266"/>
        <end position="286"/>
    </location>
</feature>
<feature type="transmembrane region" description="Helical" evidence="6">
    <location>
        <begin position="147"/>
        <end position="168"/>
    </location>
</feature>
<feature type="transmembrane region" description="Helical" evidence="6">
    <location>
        <begin position="87"/>
        <end position="104"/>
    </location>
</feature>
<evidence type="ECO:0000256" key="4">
    <source>
        <dbReference type="ARBA" id="ARBA00022989"/>
    </source>
</evidence>
<gene>
    <name evidence="8" type="ORF">ET33_17140</name>
</gene>
<comment type="subcellular location">
    <subcellularLocation>
        <location evidence="1">Cell membrane</location>
        <topology evidence="1">Multi-pass membrane protein</topology>
    </subcellularLocation>
</comment>
<keyword evidence="3 6" id="KW-0812">Transmembrane</keyword>
<feature type="transmembrane region" description="Helical" evidence="6">
    <location>
        <begin position="293"/>
        <end position="312"/>
    </location>
</feature>